<dbReference type="EMBL" id="AGNL01002888">
    <property type="protein sequence ID" value="EJK75522.1"/>
    <property type="molecule type" value="Genomic_DNA"/>
</dbReference>
<feature type="region of interest" description="Disordered" evidence="6">
    <location>
        <begin position="1"/>
        <end position="31"/>
    </location>
</feature>
<comment type="caution">
    <text evidence="8">The sequence shown here is derived from an EMBL/GenBank/DDBJ whole genome shotgun (WGS) entry which is preliminary data.</text>
</comment>
<keyword evidence="5" id="KW-0067">ATP-binding</keyword>
<protein>
    <recommendedName>
        <fullName evidence="7">Protein kinase domain-containing protein</fullName>
    </recommendedName>
</protein>
<feature type="region of interest" description="Disordered" evidence="6">
    <location>
        <begin position="299"/>
        <end position="336"/>
    </location>
</feature>
<dbReference type="OrthoDB" id="10252354at2759"/>
<dbReference type="Gene3D" id="1.10.510.10">
    <property type="entry name" value="Transferase(Phosphotransferase) domain 1"/>
    <property type="match status" value="1"/>
</dbReference>
<dbReference type="InterPro" id="IPR000719">
    <property type="entry name" value="Prot_kinase_dom"/>
</dbReference>
<evidence type="ECO:0000256" key="6">
    <source>
        <dbReference type="SAM" id="MobiDB-lite"/>
    </source>
</evidence>
<dbReference type="PROSITE" id="PS50011">
    <property type="entry name" value="PROTEIN_KINASE_DOM"/>
    <property type="match status" value="1"/>
</dbReference>
<feature type="domain" description="Protein kinase" evidence="7">
    <location>
        <begin position="1"/>
        <end position="299"/>
    </location>
</feature>
<feature type="compositionally biased region" description="Basic and acidic residues" evidence="6">
    <location>
        <begin position="1"/>
        <end position="10"/>
    </location>
</feature>
<dbReference type="InterPro" id="IPR050205">
    <property type="entry name" value="CDPK_Ser/Thr_kinases"/>
</dbReference>
<keyword evidence="9" id="KW-1185">Reference proteome</keyword>
<dbReference type="GO" id="GO:0004674">
    <property type="term" value="F:protein serine/threonine kinase activity"/>
    <property type="evidence" value="ECO:0007669"/>
    <property type="project" value="UniProtKB-KW"/>
</dbReference>
<evidence type="ECO:0000313" key="8">
    <source>
        <dbReference type="EMBL" id="EJK75522.1"/>
    </source>
</evidence>
<sequence>MMVPYEEPRERRRPRQQNRAPRPNSPGPASAALVVYNPQQRQVAPARQPRQEFTFKGPLHMRPARGHRSGGFRDRSVLHTQRLSQKAGSQIDKEGWQREEHSAAPERNIVATATQAPPHNKGGDLFDLATGTVRQPEGGVRRLISGLVDAVNYLHSRHVVHRDIKAEHIMFARDGDPNSPIKIIDFGVATLHKPGDPPLNAFAGSLRSVAPEVIKRSYDNQCDMWSVGIVTFFLLTQQMPFNGGTNQEIFQKICSGRFFFPRWTEQGLSEEAKDFIDDLLVLDPRERMTSREALAHPWIRGQRSEIAPPQQRGRTKSRSLKQIPRPQMPQQIKQIP</sequence>
<keyword evidence="4" id="KW-0418">Kinase</keyword>
<dbReference type="SMART" id="SM00220">
    <property type="entry name" value="S_TKc"/>
    <property type="match status" value="1"/>
</dbReference>
<dbReference type="PANTHER" id="PTHR24349">
    <property type="entry name" value="SERINE/THREONINE-PROTEIN KINASE"/>
    <property type="match status" value="1"/>
</dbReference>
<proteinExistence type="predicted"/>
<dbReference type="Pfam" id="PF00069">
    <property type="entry name" value="Pkinase"/>
    <property type="match status" value="1"/>
</dbReference>
<dbReference type="eggNOG" id="KOG0032">
    <property type="taxonomic scope" value="Eukaryota"/>
</dbReference>
<feature type="region of interest" description="Disordered" evidence="6">
    <location>
        <begin position="57"/>
        <end position="103"/>
    </location>
</feature>
<keyword evidence="2" id="KW-0808">Transferase</keyword>
<keyword evidence="1" id="KW-0723">Serine/threonine-protein kinase</keyword>
<dbReference type="InterPro" id="IPR011009">
    <property type="entry name" value="Kinase-like_dom_sf"/>
</dbReference>
<dbReference type="AlphaFoldDB" id="K0TQ68"/>
<keyword evidence="3" id="KW-0547">Nucleotide-binding</keyword>
<accession>K0TQ68</accession>
<dbReference type="Proteomes" id="UP000266841">
    <property type="component" value="Unassembled WGS sequence"/>
</dbReference>
<evidence type="ECO:0000259" key="7">
    <source>
        <dbReference type="PROSITE" id="PS50011"/>
    </source>
</evidence>
<dbReference type="SUPFAM" id="SSF56112">
    <property type="entry name" value="Protein kinase-like (PK-like)"/>
    <property type="match status" value="1"/>
</dbReference>
<reference evidence="8 9" key="1">
    <citation type="journal article" date="2012" name="Genome Biol.">
        <title>Genome and low-iron response of an oceanic diatom adapted to chronic iron limitation.</title>
        <authorList>
            <person name="Lommer M."/>
            <person name="Specht M."/>
            <person name="Roy A.S."/>
            <person name="Kraemer L."/>
            <person name="Andreson R."/>
            <person name="Gutowska M.A."/>
            <person name="Wolf J."/>
            <person name="Bergner S.V."/>
            <person name="Schilhabel M.B."/>
            <person name="Klostermeier U.C."/>
            <person name="Beiko R.G."/>
            <person name="Rosenstiel P."/>
            <person name="Hippler M."/>
            <person name="Laroche J."/>
        </authorList>
    </citation>
    <scope>NUCLEOTIDE SEQUENCE [LARGE SCALE GENOMIC DNA]</scope>
    <source>
        <strain evidence="8 9">CCMP1005</strain>
    </source>
</reference>
<gene>
    <name evidence="8" type="ORF">THAOC_02753</name>
</gene>
<evidence type="ECO:0000256" key="4">
    <source>
        <dbReference type="ARBA" id="ARBA00022777"/>
    </source>
</evidence>
<evidence type="ECO:0000256" key="1">
    <source>
        <dbReference type="ARBA" id="ARBA00022527"/>
    </source>
</evidence>
<evidence type="ECO:0000256" key="3">
    <source>
        <dbReference type="ARBA" id="ARBA00022741"/>
    </source>
</evidence>
<feature type="compositionally biased region" description="Polar residues" evidence="6">
    <location>
        <begin position="78"/>
        <end position="88"/>
    </location>
</feature>
<feature type="compositionally biased region" description="Basic and acidic residues" evidence="6">
    <location>
        <begin position="91"/>
        <end position="103"/>
    </location>
</feature>
<evidence type="ECO:0000256" key="2">
    <source>
        <dbReference type="ARBA" id="ARBA00022679"/>
    </source>
</evidence>
<feature type="non-terminal residue" evidence="8">
    <location>
        <position position="336"/>
    </location>
</feature>
<evidence type="ECO:0000313" key="9">
    <source>
        <dbReference type="Proteomes" id="UP000266841"/>
    </source>
</evidence>
<organism evidence="8 9">
    <name type="scientific">Thalassiosira oceanica</name>
    <name type="common">Marine diatom</name>
    <dbReference type="NCBI Taxonomy" id="159749"/>
    <lineage>
        <taxon>Eukaryota</taxon>
        <taxon>Sar</taxon>
        <taxon>Stramenopiles</taxon>
        <taxon>Ochrophyta</taxon>
        <taxon>Bacillariophyta</taxon>
        <taxon>Coscinodiscophyceae</taxon>
        <taxon>Thalassiosirophycidae</taxon>
        <taxon>Thalassiosirales</taxon>
        <taxon>Thalassiosiraceae</taxon>
        <taxon>Thalassiosira</taxon>
    </lineage>
</organism>
<name>K0TQ68_THAOC</name>
<evidence type="ECO:0000256" key="5">
    <source>
        <dbReference type="ARBA" id="ARBA00022840"/>
    </source>
</evidence>
<dbReference type="GO" id="GO:0005524">
    <property type="term" value="F:ATP binding"/>
    <property type="evidence" value="ECO:0007669"/>
    <property type="project" value="UniProtKB-KW"/>
</dbReference>